<feature type="domain" description="EAL" evidence="2">
    <location>
        <begin position="602"/>
        <end position="856"/>
    </location>
</feature>
<protein>
    <recommendedName>
        <fullName evidence="7">Diguanylate cyclase</fullName>
    </recommendedName>
</protein>
<dbReference type="InterPro" id="IPR043128">
    <property type="entry name" value="Rev_trsase/Diguanyl_cyclase"/>
</dbReference>
<dbReference type="InterPro" id="IPR050706">
    <property type="entry name" value="Cyclic-di-GMP_PDE-like"/>
</dbReference>
<dbReference type="Pfam" id="PF01590">
    <property type="entry name" value="GAF"/>
    <property type="match status" value="1"/>
</dbReference>
<dbReference type="SUPFAM" id="SSF158472">
    <property type="entry name" value="HAMP domain-like"/>
    <property type="match status" value="1"/>
</dbReference>
<dbReference type="PANTHER" id="PTHR33121:SF70">
    <property type="entry name" value="SIGNALING PROTEIN YKOW"/>
    <property type="match status" value="1"/>
</dbReference>
<evidence type="ECO:0000256" key="1">
    <source>
        <dbReference type="SAM" id="Phobius"/>
    </source>
</evidence>
<reference evidence="6" key="1">
    <citation type="submission" date="2016-09" db="EMBL/GenBank/DDBJ databases">
        <title>Acidihalobacter prosperus F5.</title>
        <authorList>
            <person name="Khaleque H.N."/>
            <person name="Ramsay J.P."/>
            <person name="Kaksonen A.H."/>
            <person name="Boxall N.J."/>
            <person name="Watkin E.L.J."/>
        </authorList>
    </citation>
    <scope>NUCLEOTIDE SEQUENCE [LARGE SCALE GENOMIC DNA]</scope>
    <source>
        <strain evidence="6">F5</strain>
    </source>
</reference>
<dbReference type="Pfam" id="PF00990">
    <property type="entry name" value="GGDEF"/>
    <property type="match status" value="1"/>
</dbReference>
<dbReference type="NCBIfam" id="TIGR00254">
    <property type="entry name" value="GGDEF"/>
    <property type="match status" value="1"/>
</dbReference>
<keyword evidence="6" id="KW-1185">Reference proteome</keyword>
<gene>
    <name evidence="5" type="ORF">BI364_05470</name>
</gene>
<dbReference type="SMART" id="SM00267">
    <property type="entry name" value="GGDEF"/>
    <property type="match status" value="1"/>
</dbReference>
<name>A0A1D8IM14_9GAMM</name>
<keyword evidence="1" id="KW-1133">Transmembrane helix</keyword>
<dbReference type="PROSITE" id="PS50883">
    <property type="entry name" value="EAL"/>
    <property type="match status" value="1"/>
</dbReference>
<accession>A0A1D8IM14</accession>
<proteinExistence type="predicted"/>
<dbReference type="InterPro" id="IPR003018">
    <property type="entry name" value="GAF"/>
</dbReference>
<keyword evidence="1" id="KW-0472">Membrane</keyword>
<feature type="transmembrane region" description="Helical" evidence="1">
    <location>
        <begin position="7"/>
        <end position="29"/>
    </location>
</feature>
<dbReference type="Pfam" id="PF00563">
    <property type="entry name" value="EAL"/>
    <property type="match status" value="1"/>
</dbReference>
<dbReference type="SUPFAM" id="SSF55073">
    <property type="entry name" value="Nucleotide cyclase"/>
    <property type="match status" value="1"/>
</dbReference>
<dbReference type="Gene3D" id="3.30.450.40">
    <property type="match status" value="1"/>
</dbReference>
<dbReference type="InterPro" id="IPR035919">
    <property type="entry name" value="EAL_sf"/>
</dbReference>
<dbReference type="EMBL" id="CP017415">
    <property type="protein sequence ID" value="AOU97495.1"/>
    <property type="molecule type" value="Genomic_DNA"/>
</dbReference>
<dbReference type="InterPro" id="IPR029787">
    <property type="entry name" value="Nucleotide_cyclase"/>
</dbReference>
<dbReference type="GO" id="GO:0071111">
    <property type="term" value="F:cyclic-guanylate-specific phosphodiesterase activity"/>
    <property type="evidence" value="ECO:0007669"/>
    <property type="project" value="InterPro"/>
</dbReference>
<dbReference type="GO" id="GO:0016020">
    <property type="term" value="C:membrane"/>
    <property type="evidence" value="ECO:0007669"/>
    <property type="project" value="InterPro"/>
</dbReference>
<dbReference type="PROSITE" id="PS50887">
    <property type="entry name" value="GGDEF"/>
    <property type="match status" value="1"/>
</dbReference>
<evidence type="ECO:0000259" key="2">
    <source>
        <dbReference type="PROSITE" id="PS50883"/>
    </source>
</evidence>
<dbReference type="RefSeq" id="WP_070077880.1">
    <property type="nucleotide sequence ID" value="NZ_CP017415.1"/>
</dbReference>
<dbReference type="Gene3D" id="3.30.70.270">
    <property type="match status" value="1"/>
</dbReference>
<dbReference type="KEGG" id="aprs:BI364_05470"/>
<feature type="domain" description="HAMP" evidence="3">
    <location>
        <begin position="182"/>
        <end position="234"/>
    </location>
</feature>
<dbReference type="Gene3D" id="3.20.20.450">
    <property type="entry name" value="EAL domain"/>
    <property type="match status" value="1"/>
</dbReference>
<dbReference type="InterPro" id="IPR003660">
    <property type="entry name" value="HAMP_dom"/>
</dbReference>
<evidence type="ECO:0008006" key="7">
    <source>
        <dbReference type="Google" id="ProtNLM"/>
    </source>
</evidence>
<dbReference type="InterPro" id="IPR001633">
    <property type="entry name" value="EAL_dom"/>
</dbReference>
<dbReference type="SMART" id="SM00052">
    <property type="entry name" value="EAL"/>
    <property type="match status" value="1"/>
</dbReference>
<evidence type="ECO:0000259" key="3">
    <source>
        <dbReference type="PROSITE" id="PS50885"/>
    </source>
</evidence>
<dbReference type="InterPro" id="IPR029016">
    <property type="entry name" value="GAF-like_dom_sf"/>
</dbReference>
<organism evidence="5 6">
    <name type="scientific">Acidihalobacter yilgarnensis</name>
    <dbReference type="NCBI Taxonomy" id="2819280"/>
    <lineage>
        <taxon>Bacteria</taxon>
        <taxon>Pseudomonadati</taxon>
        <taxon>Pseudomonadota</taxon>
        <taxon>Gammaproteobacteria</taxon>
        <taxon>Chromatiales</taxon>
        <taxon>Ectothiorhodospiraceae</taxon>
        <taxon>Acidihalobacter</taxon>
    </lineage>
</organism>
<dbReference type="SMART" id="SM00304">
    <property type="entry name" value="HAMP"/>
    <property type="match status" value="1"/>
</dbReference>
<dbReference type="Gene3D" id="6.10.340.10">
    <property type="match status" value="1"/>
</dbReference>
<evidence type="ECO:0000313" key="5">
    <source>
        <dbReference type="EMBL" id="AOU97495.1"/>
    </source>
</evidence>
<evidence type="ECO:0000259" key="4">
    <source>
        <dbReference type="PROSITE" id="PS50887"/>
    </source>
</evidence>
<dbReference type="InterPro" id="IPR000160">
    <property type="entry name" value="GGDEF_dom"/>
</dbReference>
<dbReference type="SUPFAM" id="SSF55781">
    <property type="entry name" value="GAF domain-like"/>
    <property type="match status" value="1"/>
</dbReference>
<dbReference type="Proteomes" id="UP000095401">
    <property type="component" value="Chromosome"/>
</dbReference>
<dbReference type="GO" id="GO:0007165">
    <property type="term" value="P:signal transduction"/>
    <property type="evidence" value="ECO:0007669"/>
    <property type="project" value="InterPro"/>
</dbReference>
<dbReference type="CDD" id="cd01948">
    <property type="entry name" value="EAL"/>
    <property type="match status" value="1"/>
</dbReference>
<dbReference type="PROSITE" id="PS50885">
    <property type="entry name" value="HAMP"/>
    <property type="match status" value="1"/>
</dbReference>
<dbReference type="Pfam" id="PF00672">
    <property type="entry name" value="HAMP"/>
    <property type="match status" value="1"/>
</dbReference>
<feature type="domain" description="GGDEF" evidence="4">
    <location>
        <begin position="459"/>
        <end position="593"/>
    </location>
</feature>
<dbReference type="PANTHER" id="PTHR33121">
    <property type="entry name" value="CYCLIC DI-GMP PHOSPHODIESTERASE PDEF"/>
    <property type="match status" value="1"/>
</dbReference>
<keyword evidence="1" id="KW-0812">Transmembrane</keyword>
<dbReference type="CDD" id="cd01949">
    <property type="entry name" value="GGDEF"/>
    <property type="match status" value="1"/>
</dbReference>
<dbReference type="AlphaFoldDB" id="A0A1D8IM14"/>
<evidence type="ECO:0000313" key="6">
    <source>
        <dbReference type="Proteomes" id="UP000095401"/>
    </source>
</evidence>
<sequence length="1034" mass="115506">MSIRLKLQLPLIAIMASLLVMVSALHYFWLPNVDEAATAQIEAKTVKQMQVIATSIAAPLESGNMALIDDNLRLMQRQYPHWIEITLRNNDGVRLYPLFGTPQNPKDHAFVHQVGDGIAYRQSVHLTLPIIGTDDKRIGYLQVSVDDHELEQVEHYTILEAQIGLAVLMLLVLLGGLLVQDRWVTKPIRLLVMATQRLAKGQYDTALSTASKDEIGQLAISFDRMRHKVHRREQSLIKARTEAERLRDTYAALSSLNSFIAERPAPAALFRRAGEIIQQSLRPDFLWIARVDWQALRLHSEVVSPQPEQPEELAHIEQAIAAIRIDASSESNVFQRLLLSAEVQCLPDIFKTPALGAWPFLLKEFGIRSLALAPIMRQNRVEAIVAIFSARDEVCEQAKLKLFGELAERIGLSLEDYAKEQELQRNALYDPMTHLPNRTLFMGRLTELRAKALVHRQSSPFAIGILDLMGLKSINDRLGHNSGDRVVNEAARRLETFRQGEDLVARLSGDEFGLILYPRAGDPHWHDTLKRLLNDLGTPLTLPEGEIVNIQAHIGLAQCPGDGRHPESLLRRADLALHEAKLGEDSGYCFFHPKMEEQMLNRHRVQREFLESIHACHLVLHYQPQMDVASCRVIGFEALIRWPLANGGHRPANEFIGLVEADGRLIRSLGRYVLEQALSQLTTWRAQGFETTVSINIGARHLLAPEFLEDVDTALRKHPVSRTALKLEITETAYLSDLEKTAEVLAACRARGLKIALDDFGTGYASLSYLQRLPCDQIKIDQSFIRQLLDNPQNQAIVAALITAARLLDIEIIAEGVETAEHALRLLEMGCLLAQGYAAARPMPPEAVIDWTRQQQPNQTLPEWAHHAATPRDCRLLAIATEHHLSACLSCEHAEGMAFGDISIAGQGLSVCRFEYWYAAEGLALFGEHPDFDRLGEAHALTHKTEGLACETCQQAEDGCEHAVTPAAMADIRDAQRAFFELFWSVVGSSETGITTRSAGGTAPKDPSQALRNLRERAIAWCDIHQGPDRDTTE</sequence>
<dbReference type="CDD" id="cd06225">
    <property type="entry name" value="HAMP"/>
    <property type="match status" value="1"/>
</dbReference>
<dbReference type="SUPFAM" id="SSF141868">
    <property type="entry name" value="EAL domain-like"/>
    <property type="match status" value="1"/>
</dbReference>